<feature type="compositionally biased region" description="Polar residues" evidence="4">
    <location>
        <begin position="31"/>
        <end position="40"/>
    </location>
</feature>
<feature type="compositionally biased region" description="Basic and acidic residues" evidence="4">
    <location>
        <begin position="49"/>
        <end position="59"/>
    </location>
</feature>
<dbReference type="PANTHER" id="PTHR10078">
    <property type="entry name" value="INTERLEUKIN-1 FAMILY MEMBER"/>
    <property type="match status" value="1"/>
</dbReference>
<dbReference type="GO" id="GO:0005615">
    <property type="term" value="C:extracellular space"/>
    <property type="evidence" value="ECO:0007669"/>
    <property type="project" value="InterPro"/>
</dbReference>
<feature type="region of interest" description="Disordered" evidence="4">
    <location>
        <begin position="76"/>
        <end position="100"/>
    </location>
</feature>
<sequence>MASSDSYSDVKIDLKPSRDQPESPTEPEAQATMSSESCSDAKNYRKRYRDQTESYTEPKAKCPLLSDTSLVAMLSNHSGDLPRDSGVTSASMKPSSPNKHFIRDTNQQILVLEGNTLVAVPDKKGKRGETFYVSTLPRARSSKANKIILAVSKGERYLCCDRVKKPKRPSLELKKMKELKSLSSYKLLPFTFLKEKVGSYFTLESAANRGYFIYTCNRPRQPVGVTKELGKKNTHFEFINANVDLSEIEN</sequence>
<keyword evidence="5" id="KW-1185">Reference proteome</keyword>
<dbReference type="GO" id="GO:0005125">
    <property type="term" value="F:cytokine activity"/>
    <property type="evidence" value="ECO:0007669"/>
    <property type="project" value="InterPro"/>
</dbReference>
<dbReference type="GO" id="GO:0019221">
    <property type="term" value="P:cytokine-mediated signaling pathway"/>
    <property type="evidence" value="ECO:0007669"/>
    <property type="project" value="TreeGrafter"/>
</dbReference>
<proteinExistence type="inferred from homology"/>
<name>A0A9J7G9T0_CRIGR</name>
<dbReference type="RefSeq" id="XP_027278524.1">
    <property type="nucleotide sequence ID" value="XM_027422723.1"/>
</dbReference>
<evidence type="ECO:0000256" key="3">
    <source>
        <dbReference type="ARBA" id="ARBA00022525"/>
    </source>
</evidence>
<dbReference type="Pfam" id="PF00340">
    <property type="entry name" value="IL1"/>
    <property type="match status" value="1"/>
</dbReference>
<dbReference type="Proteomes" id="UP001108280">
    <property type="component" value="Chromosome 6"/>
</dbReference>
<keyword evidence="3" id="KW-0964">Secreted</keyword>
<dbReference type="AlphaFoldDB" id="A0A9J7G9T0"/>
<reference evidence="5" key="1">
    <citation type="journal article" date="2018" name="Biotechnol. Bioeng.">
        <title>A reference genome of the Chinese hamster based on a hybrid assembly strategy.</title>
        <authorList>
            <person name="Rupp O."/>
            <person name="MacDonald M.L."/>
            <person name="Li S."/>
            <person name="Dhiman H."/>
            <person name="Polson S."/>
            <person name="Griep S."/>
            <person name="Heffner K."/>
            <person name="Hernandez I."/>
            <person name="Brinkrolf K."/>
            <person name="Jadhav V."/>
            <person name="Samoudi M."/>
            <person name="Hao H."/>
            <person name="Kingham B."/>
            <person name="Goesmann A."/>
            <person name="Betenbaugh M.J."/>
            <person name="Lewis N.E."/>
            <person name="Borth N."/>
            <person name="Lee K.H."/>
        </authorList>
    </citation>
    <scope>NUCLEOTIDE SEQUENCE [LARGE SCALE GENOMIC DNA]</scope>
    <source>
        <strain evidence="5">17A/GY</strain>
    </source>
</reference>
<protein>
    <submittedName>
        <fullName evidence="6">Interleukin-37-like</fullName>
    </submittedName>
</protein>
<feature type="compositionally biased region" description="Polar residues" evidence="4">
    <location>
        <begin position="86"/>
        <end position="100"/>
    </location>
</feature>
<evidence type="ECO:0000313" key="5">
    <source>
        <dbReference type="Proteomes" id="UP001108280"/>
    </source>
</evidence>
<dbReference type="SMART" id="SM00125">
    <property type="entry name" value="IL1"/>
    <property type="match status" value="1"/>
</dbReference>
<dbReference type="KEGG" id="cge:113836461"/>
<dbReference type="SUPFAM" id="SSF50353">
    <property type="entry name" value="Cytokine"/>
    <property type="match status" value="1"/>
</dbReference>
<feature type="compositionally biased region" description="Basic and acidic residues" evidence="4">
    <location>
        <begin position="8"/>
        <end position="21"/>
    </location>
</feature>
<dbReference type="GO" id="GO:0010628">
    <property type="term" value="P:positive regulation of gene expression"/>
    <property type="evidence" value="ECO:0007669"/>
    <property type="project" value="TreeGrafter"/>
</dbReference>
<gene>
    <name evidence="6" type="primary">LOC113836461</name>
</gene>
<dbReference type="GO" id="GO:0071222">
    <property type="term" value="P:cellular response to lipopolysaccharide"/>
    <property type="evidence" value="ECO:0007669"/>
    <property type="project" value="TreeGrafter"/>
</dbReference>
<evidence type="ECO:0000313" key="6">
    <source>
        <dbReference type="RefSeq" id="XP_027278524.1"/>
    </source>
</evidence>
<accession>A0A9J7G9T0</accession>
<evidence type="ECO:0000256" key="2">
    <source>
        <dbReference type="ARBA" id="ARBA00010448"/>
    </source>
</evidence>
<dbReference type="GO" id="GO:0005654">
    <property type="term" value="C:nucleoplasm"/>
    <property type="evidence" value="ECO:0007669"/>
    <property type="project" value="TreeGrafter"/>
</dbReference>
<comment type="subcellular location">
    <subcellularLocation>
        <location evidence="1">Secreted</location>
    </subcellularLocation>
</comment>
<dbReference type="OrthoDB" id="9449069at2759"/>
<dbReference type="GO" id="GO:0002437">
    <property type="term" value="P:inflammatory response to antigenic stimulus"/>
    <property type="evidence" value="ECO:0007669"/>
    <property type="project" value="TreeGrafter"/>
</dbReference>
<dbReference type="PANTHER" id="PTHR10078:SF34">
    <property type="entry name" value="INTERLEUKIN-37"/>
    <property type="match status" value="1"/>
</dbReference>
<dbReference type="InterPro" id="IPR008996">
    <property type="entry name" value="IL1/FGF"/>
</dbReference>
<organism evidence="5 6">
    <name type="scientific">Cricetulus griseus</name>
    <name type="common">Chinese hamster</name>
    <name type="synonym">Cricetulus barabensis griseus</name>
    <dbReference type="NCBI Taxonomy" id="10029"/>
    <lineage>
        <taxon>Eukaryota</taxon>
        <taxon>Metazoa</taxon>
        <taxon>Chordata</taxon>
        <taxon>Craniata</taxon>
        <taxon>Vertebrata</taxon>
        <taxon>Euteleostomi</taxon>
        <taxon>Mammalia</taxon>
        <taxon>Eutheria</taxon>
        <taxon>Euarchontoglires</taxon>
        <taxon>Glires</taxon>
        <taxon>Rodentia</taxon>
        <taxon>Myomorpha</taxon>
        <taxon>Muroidea</taxon>
        <taxon>Cricetidae</taxon>
        <taxon>Cricetinae</taxon>
        <taxon>Cricetulus</taxon>
    </lineage>
</organism>
<comment type="similarity">
    <text evidence="2">Belongs to the IL-1 family.</text>
</comment>
<evidence type="ECO:0000256" key="4">
    <source>
        <dbReference type="SAM" id="MobiDB-lite"/>
    </source>
</evidence>
<reference evidence="6" key="3">
    <citation type="submission" date="2025-08" db="UniProtKB">
        <authorList>
            <consortium name="RefSeq"/>
        </authorList>
    </citation>
    <scope>IDENTIFICATION</scope>
    <source>
        <strain evidence="6">17A/GY</strain>
        <tissue evidence="6">Liver</tissue>
    </source>
</reference>
<dbReference type="GeneID" id="113836461"/>
<dbReference type="InterPro" id="IPR000975">
    <property type="entry name" value="IL-1_fam"/>
</dbReference>
<reference evidence="5" key="2">
    <citation type="journal article" date="2020" name="Biotechnol. Bioeng.">
        <title>Chromosome-scale scaffolds for the Chinese hamster reference genome assembly to facilitate the study of the CHO epigenome.</title>
        <authorList>
            <person name="Hilliard W."/>
            <person name="MacDonald M."/>
            <person name="Lee K.H."/>
        </authorList>
    </citation>
    <scope>NUCLEOTIDE SEQUENCE [LARGE SCALE GENOMIC DNA]</scope>
    <source>
        <strain evidence="5">17A/GY</strain>
    </source>
</reference>
<evidence type="ECO:0000256" key="1">
    <source>
        <dbReference type="ARBA" id="ARBA00004613"/>
    </source>
</evidence>
<feature type="region of interest" description="Disordered" evidence="4">
    <location>
        <begin position="1"/>
        <end position="59"/>
    </location>
</feature>
<dbReference type="Gene3D" id="2.80.10.50">
    <property type="match status" value="1"/>
</dbReference>